<proteinExistence type="predicted"/>
<dbReference type="HOGENOM" id="CLU_119966_0_0_12"/>
<keyword evidence="2" id="KW-0732">Signal</keyword>
<accession>H9UHN5</accession>
<organism evidence="3 4">
    <name type="scientific">Spirochaeta africana (strain ATCC 700263 / DSM 8902 / Z-7692)</name>
    <dbReference type="NCBI Taxonomy" id="889378"/>
    <lineage>
        <taxon>Bacteria</taxon>
        <taxon>Pseudomonadati</taxon>
        <taxon>Spirochaetota</taxon>
        <taxon>Spirochaetia</taxon>
        <taxon>Spirochaetales</taxon>
        <taxon>Spirochaetaceae</taxon>
        <taxon>Spirochaeta</taxon>
    </lineage>
</organism>
<dbReference type="EMBL" id="CP003282">
    <property type="protein sequence ID" value="AFG37028.1"/>
    <property type="molecule type" value="Genomic_DNA"/>
</dbReference>
<keyword evidence="4" id="KW-1185">Reference proteome</keyword>
<dbReference type="AlphaFoldDB" id="H9UHN5"/>
<dbReference type="OrthoDB" id="6365487at2"/>
<keyword evidence="1" id="KW-0175">Coiled coil</keyword>
<sequence length="178" mass="20155">MNKKNLLIVFALMLAAVHWTVADAPLTEDLITQWVGSMEAIDEWGTDPANQLEDMDAELDPLDFEATFVQIAEQHVEIGGIVRDHGFSDNQEWAHYGSRIMYAYGALQMEADSPNVRQELQQQLELIEAQTELSEEQRAMMQQQLEQVMVLLDRMDNAPEADRAAVQQHASLLAPVFE</sequence>
<evidence type="ECO:0000256" key="2">
    <source>
        <dbReference type="SAM" id="SignalP"/>
    </source>
</evidence>
<gene>
    <name evidence="3" type="ordered locus">Spiaf_0939</name>
</gene>
<dbReference type="RefSeq" id="WP_014455023.1">
    <property type="nucleotide sequence ID" value="NC_017098.1"/>
</dbReference>
<name>H9UHN5_SPIAZ</name>
<evidence type="ECO:0008006" key="5">
    <source>
        <dbReference type="Google" id="ProtNLM"/>
    </source>
</evidence>
<evidence type="ECO:0000256" key="1">
    <source>
        <dbReference type="SAM" id="Coils"/>
    </source>
</evidence>
<evidence type="ECO:0000313" key="4">
    <source>
        <dbReference type="Proteomes" id="UP000007383"/>
    </source>
</evidence>
<feature type="chain" id="PRO_5003623371" description="DUF305 domain-containing protein" evidence="2">
    <location>
        <begin position="25"/>
        <end position="178"/>
    </location>
</feature>
<feature type="coiled-coil region" evidence="1">
    <location>
        <begin position="117"/>
        <end position="146"/>
    </location>
</feature>
<dbReference type="PATRIC" id="fig|889378.3.peg.941"/>
<feature type="signal peptide" evidence="2">
    <location>
        <begin position="1"/>
        <end position="24"/>
    </location>
</feature>
<protein>
    <recommendedName>
        <fullName evidence="5">DUF305 domain-containing protein</fullName>
    </recommendedName>
</protein>
<evidence type="ECO:0000313" key="3">
    <source>
        <dbReference type="EMBL" id="AFG37028.1"/>
    </source>
</evidence>
<dbReference type="eggNOG" id="ENOG50335EA">
    <property type="taxonomic scope" value="Bacteria"/>
</dbReference>
<dbReference type="Proteomes" id="UP000007383">
    <property type="component" value="Chromosome"/>
</dbReference>
<dbReference type="STRING" id="889378.Spiaf_0939"/>
<reference evidence="4" key="1">
    <citation type="journal article" date="2013" name="Stand. Genomic Sci.">
        <title>Complete genome sequence of the halophilic bacterium Spirochaeta africana type strain (Z-7692(T)) from the alkaline Lake Magadi in the East African Rift.</title>
        <authorList>
            <person name="Liolos K."/>
            <person name="Abt B."/>
            <person name="Scheuner C."/>
            <person name="Teshima H."/>
            <person name="Held B."/>
            <person name="Lapidus A."/>
            <person name="Nolan M."/>
            <person name="Lucas S."/>
            <person name="Deshpande S."/>
            <person name="Cheng J.F."/>
            <person name="Tapia R."/>
            <person name="Goodwin L.A."/>
            <person name="Pitluck S."/>
            <person name="Pagani I."/>
            <person name="Ivanova N."/>
            <person name="Mavromatis K."/>
            <person name="Mikhailova N."/>
            <person name="Huntemann M."/>
            <person name="Pati A."/>
            <person name="Chen A."/>
            <person name="Palaniappan K."/>
            <person name="Land M."/>
            <person name="Rohde M."/>
            <person name="Tindall B.J."/>
            <person name="Detter J.C."/>
            <person name="Goker M."/>
            <person name="Bristow J."/>
            <person name="Eisen J.A."/>
            <person name="Markowitz V."/>
            <person name="Hugenholtz P."/>
            <person name="Woyke T."/>
            <person name="Klenk H.P."/>
            <person name="Kyrpides N.C."/>
        </authorList>
    </citation>
    <scope>NUCLEOTIDE SEQUENCE</scope>
    <source>
        <strain evidence="4">ATCC 700263 / DSM 8902 / Z-7692</strain>
    </source>
</reference>
<dbReference type="KEGG" id="sfc:Spiaf_0939"/>